<keyword evidence="11" id="KW-1185">Reference proteome</keyword>
<evidence type="ECO:0000256" key="8">
    <source>
        <dbReference type="SAM" id="MobiDB-lite"/>
    </source>
</evidence>
<comment type="caution">
    <text evidence="10">The sequence shown here is derived from an EMBL/GenBank/DDBJ whole genome shotgun (WGS) entry which is preliminary data.</text>
</comment>
<accession>A0A8T2TCB7</accession>
<evidence type="ECO:0000313" key="11">
    <source>
        <dbReference type="Proteomes" id="UP000825935"/>
    </source>
</evidence>
<evidence type="ECO:0000313" key="10">
    <source>
        <dbReference type="EMBL" id="KAH7420857.1"/>
    </source>
</evidence>
<dbReference type="PANTHER" id="PTHR31083:SF6">
    <property type="entry name" value="PROTEIN SOSEKI 3"/>
    <property type="match status" value="1"/>
</dbReference>
<feature type="region of interest" description="Disordered" evidence="8">
    <location>
        <begin position="216"/>
        <end position="238"/>
    </location>
</feature>
<reference evidence="10" key="1">
    <citation type="submission" date="2021-08" db="EMBL/GenBank/DDBJ databases">
        <title>WGS assembly of Ceratopteris richardii.</title>
        <authorList>
            <person name="Marchant D.B."/>
            <person name="Chen G."/>
            <person name="Jenkins J."/>
            <person name="Shu S."/>
            <person name="Leebens-Mack J."/>
            <person name="Grimwood J."/>
            <person name="Schmutz J."/>
            <person name="Soltis P."/>
            <person name="Soltis D."/>
            <person name="Chen Z.-H."/>
        </authorList>
    </citation>
    <scope>NUCLEOTIDE SEQUENCE</scope>
    <source>
        <strain evidence="10">Whitten #5841</strain>
        <tissue evidence="10">Leaf</tissue>
    </source>
</reference>
<dbReference type="Pfam" id="PF06136">
    <property type="entry name" value="SOK"/>
    <property type="match status" value="1"/>
</dbReference>
<organism evidence="10 11">
    <name type="scientific">Ceratopteris richardii</name>
    <name type="common">Triangle waterfern</name>
    <dbReference type="NCBI Taxonomy" id="49495"/>
    <lineage>
        <taxon>Eukaryota</taxon>
        <taxon>Viridiplantae</taxon>
        <taxon>Streptophyta</taxon>
        <taxon>Embryophyta</taxon>
        <taxon>Tracheophyta</taxon>
        <taxon>Polypodiopsida</taxon>
        <taxon>Polypodiidae</taxon>
        <taxon>Polypodiales</taxon>
        <taxon>Pteridineae</taxon>
        <taxon>Pteridaceae</taxon>
        <taxon>Parkerioideae</taxon>
        <taxon>Ceratopteris</taxon>
    </lineage>
</organism>
<feature type="region of interest" description="Disordered" evidence="8">
    <location>
        <begin position="444"/>
        <end position="464"/>
    </location>
</feature>
<keyword evidence="3" id="KW-1003">Cell membrane</keyword>
<feature type="compositionally biased region" description="Polar residues" evidence="8">
    <location>
        <begin position="444"/>
        <end position="458"/>
    </location>
</feature>
<dbReference type="EMBL" id="CM035418">
    <property type="protein sequence ID" value="KAH7420857.1"/>
    <property type="molecule type" value="Genomic_DNA"/>
</dbReference>
<sequence length="917" mass="99877">MLDCRSGEAAVEECAMGLPRSNSAASSPSFSINFQQCPQQEVADARYNPLFIQSGTHGADSQCNQGSNTYGYLGNRSLHTNRLINNSAAIEQSKIALTNVGTHNSPLSPMRPPSSTTAPRKLQVIYYLTRSGQLEQPHLLEVSIPLNDALHLKDVKRQLGAVRGKRLPSKFAWSYKRSYKNGYVWQDLSDDDPIFPAHGCEYVLKGSEILYDEREAADTEELSQASGHDALSSGTRKEELDLTSVKRAHRNLHEATISLVDTGTDAATQTEDDAGPSDIDVDDMNKKALVSSGLHMKHQDMRLAKRTDNSSISRPAAGRAQNAEELHNGESASPPSSSSATNSPSPYKDVMSASSSSVSGFSVAAECGSSRNHAHDLSVSGLKSGSKTPGRSWMKTAIHKLEERNDKFYQHNSSRQGVDEEFYKDLSSVDRNADTDFDRRLTNNSTASMAVEDAQSSPEAVGKHGRGKHFSVVSFLQFLSCGGLDIKEQMLPMSLYRLRSRGTPAVANQLRMSNYVLSPEHPLPDSHEACGSSDVRNLWSRISKTKSLRLSGVATKPPRRVVSEVANGESDARQVHRHYSQPLQEISVAGAIHGGSTKSLGASMQDVISLGRSSISDRSTTASHELQYADARTKMQRSLEEVANNKTLVGSTAFIGRSEGFSVMSSNGEETERRATAVTREIQTSKSSPLLGTCQRHLNSACSPRNKSGSSNVKPLAQLIKDTILEAQHEAAHTADRPKELAEGKAAGAPIASCNPSRAFSESDVSCMFTNRSGLRKSEEQRSTTLNGYDRTMAQLWEELLAAPTAVKAEQNRQKDGDFTSSTWEMERRALQYAVELSLQPPLDNHLLHIICPQCGRRVKAHGKSCLCCCMKSTSSDSGVSSVKCLNANLNINNFVKSPKSDSNPCQRCLRASPQKP</sequence>
<dbReference type="InterPro" id="IPR048351">
    <property type="entry name" value="SOK_DIX"/>
</dbReference>
<feature type="domain" description="SOSEKI DIX-like" evidence="9">
    <location>
        <begin position="123"/>
        <end position="210"/>
    </location>
</feature>
<evidence type="ECO:0000259" key="9">
    <source>
        <dbReference type="Pfam" id="PF06136"/>
    </source>
</evidence>
<dbReference type="GO" id="GO:0005886">
    <property type="term" value="C:plasma membrane"/>
    <property type="evidence" value="ECO:0007669"/>
    <property type="project" value="UniProtKB-SubCell"/>
</dbReference>
<evidence type="ECO:0000256" key="1">
    <source>
        <dbReference type="ARBA" id="ARBA00004413"/>
    </source>
</evidence>
<dbReference type="Proteomes" id="UP000825935">
    <property type="component" value="Chromosome 13"/>
</dbReference>
<proteinExistence type="inferred from homology"/>
<dbReference type="InterPro" id="IPR010369">
    <property type="entry name" value="SOK"/>
</dbReference>
<evidence type="ECO:0000256" key="6">
    <source>
        <dbReference type="ARBA" id="ARBA00023306"/>
    </source>
</evidence>
<evidence type="ECO:0000256" key="2">
    <source>
        <dbReference type="ARBA" id="ARBA00022473"/>
    </source>
</evidence>
<feature type="compositionally biased region" description="Low complexity" evidence="8">
    <location>
        <begin position="331"/>
        <end position="353"/>
    </location>
</feature>
<keyword evidence="2" id="KW-0217">Developmental protein</keyword>
<dbReference type="GO" id="GO:0051301">
    <property type="term" value="P:cell division"/>
    <property type="evidence" value="ECO:0007669"/>
    <property type="project" value="UniProtKB-KW"/>
</dbReference>
<evidence type="ECO:0000256" key="3">
    <source>
        <dbReference type="ARBA" id="ARBA00022475"/>
    </source>
</evidence>
<dbReference type="GO" id="GO:0051258">
    <property type="term" value="P:protein polymerization"/>
    <property type="evidence" value="ECO:0007669"/>
    <property type="project" value="UniProtKB-ARBA"/>
</dbReference>
<keyword evidence="6" id="KW-0131">Cell cycle</keyword>
<dbReference type="OrthoDB" id="1280899at2759"/>
<comment type="similarity">
    <text evidence="7">Belongs to the SOSEKI family.</text>
</comment>
<name>A0A8T2TCB7_CERRI</name>
<gene>
    <name evidence="10" type="ORF">KP509_13G026100</name>
</gene>
<evidence type="ECO:0000256" key="4">
    <source>
        <dbReference type="ARBA" id="ARBA00022618"/>
    </source>
</evidence>
<protein>
    <recommendedName>
        <fullName evidence="9">SOSEKI DIX-like domain-containing protein</fullName>
    </recommendedName>
</protein>
<feature type="region of interest" description="Disordered" evidence="8">
    <location>
        <begin position="370"/>
        <end position="391"/>
    </location>
</feature>
<feature type="compositionally biased region" description="Basic and acidic residues" evidence="8">
    <location>
        <begin position="297"/>
        <end position="308"/>
    </location>
</feature>
<evidence type="ECO:0000256" key="5">
    <source>
        <dbReference type="ARBA" id="ARBA00023136"/>
    </source>
</evidence>
<evidence type="ECO:0000256" key="7">
    <source>
        <dbReference type="ARBA" id="ARBA00024211"/>
    </source>
</evidence>
<keyword evidence="4" id="KW-0132">Cell division</keyword>
<dbReference type="AlphaFoldDB" id="A0A8T2TCB7"/>
<dbReference type="PANTHER" id="PTHR31083">
    <property type="entry name" value="UPSTREAM OF FLC PROTEIN (DUF966)"/>
    <property type="match status" value="1"/>
</dbReference>
<keyword evidence="5" id="KW-0472">Membrane</keyword>
<feature type="region of interest" description="Disordered" evidence="8">
    <location>
        <begin position="262"/>
        <end position="353"/>
    </location>
</feature>
<comment type="subcellular location">
    <subcellularLocation>
        <location evidence="1">Cell membrane</location>
        <topology evidence="1">Peripheral membrane protein</topology>
        <orientation evidence="1">Cytoplasmic side</orientation>
    </subcellularLocation>
</comment>
<feature type="compositionally biased region" description="Acidic residues" evidence="8">
    <location>
        <begin position="270"/>
        <end position="282"/>
    </location>
</feature>